<organism evidence="1">
    <name type="scientific">Culex pipiens</name>
    <name type="common">House mosquito</name>
    <dbReference type="NCBI Taxonomy" id="7175"/>
    <lineage>
        <taxon>Eukaryota</taxon>
        <taxon>Metazoa</taxon>
        <taxon>Ecdysozoa</taxon>
        <taxon>Arthropoda</taxon>
        <taxon>Hexapoda</taxon>
        <taxon>Insecta</taxon>
        <taxon>Pterygota</taxon>
        <taxon>Neoptera</taxon>
        <taxon>Endopterygota</taxon>
        <taxon>Diptera</taxon>
        <taxon>Nematocera</taxon>
        <taxon>Culicoidea</taxon>
        <taxon>Culicidae</taxon>
        <taxon>Culicinae</taxon>
        <taxon>Culicini</taxon>
        <taxon>Culex</taxon>
        <taxon>Culex</taxon>
    </lineage>
</organism>
<dbReference type="EMBL" id="HBUE01143444">
    <property type="protein sequence ID" value="CAG6501899.1"/>
    <property type="molecule type" value="Transcribed_RNA"/>
</dbReference>
<dbReference type="EMBL" id="HBUE01339305">
    <property type="protein sequence ID" value="CAG6597655.1"/>
    <property type="molecule type" value="Transcribed_RNA"/>
</dbReference>
<evidence type="ECO:0000313" key="1">
    <source>
        <dbReference type="EMBL" id="CAG6597655.1"/>
    </source>
</evidence>
<dbReference type="AlphaFoldDB" id="A0A8D8PDM1"/>
<protein>
    <submittedName>
        <fullName evidence="1">(northern house mosquito) hypothetical protein</fullName>
    </submittedName>
</protein>
<proteinExistence type="predicted"/>
<accession>A0A8D8PDM1</accession>
<sequence length="121" mass="14050">MHLIHSDIVNTHNSILSAYNCKIHGIIYKNGTFVTYTQDDVTELYEIVEILNIDSSYFLVGQLWQCGGLDDHFLAQEVIKPTLLHRLLSLSELDGPPIMIHSINHKQYFRIKRGFYNDEEE</sequence>
<dbReference type="EMBL" id="HBUE01143441">
    <property type="protein sequence ID" value="CAG6501896.1"/>
    <property type="molecule type" value="Transcribed_RNA"/>
</dbReference>
<name>A0A8D8PDM1_CULPI</name>
<reference evidence="1" key="1">
    <citation type="submission" date="2021-05" db="EMBL/GenBank/DDBJ databases">
        <authorList>
            <person name="Alioto T."/>
            <person name="Alioto T."/>
            <person name="Gomez Garrido J."/>
        </authorList>
    </citation>
    <scope>NUCLEOTIDE SEQUENCE</scope>
</reference>
<dbReference type="EMBL" id="HBUE01232474">
    <property type="protein sequence ID" value="CAG6545508.1"/>
    <property type="molecule type" value="Transcribed_RNA"/>
</dbReference>